<evidence type="ECO:0000256" key="3">
    <source>
        <dbReference type="ARBA" id="ARBA00023002"/>
    </source>
</evidence>
<name>A0A1H6S0Y0_9DEIO</name>
<comment type="similarity">
    <text evidence="1">Belongs to the intradiol ring-cleavage dioxygenase family.</text>
</comment>
<keyword evidence="3" id="KW-0560">Oxidoreductase</keyword>
<dbReference type="EMBL" id="FNZA01000001">
    <property type="protein sequence ID" value="SEI57415.1"/>
    <property type="molecule type" value="Genomic_DNA"/>
</dbReference>
<feature type="domain" description="Intradiol ring-cleavage dioxygenases" evidence="5">
    <location>
        <begin position="38"/>
        <end position="159"/>
    </location>
</feature>
<evidence type="ECO:0000313" key="6">
    <source>
        <dbReference type="EMBL" id="SEI57415.1"/>
    </source>
</evidence>
<sequence length="184" mass="19856">MRPTLSVLPAALVTLLALTPGASAQSASTCALTPAETEGPYYTQGAPAKSNLAADTRTGTRLTVTGRVLDAKCQPVRGAVIDLWQADAQGQYDNRGFALRGKVTTDAQGRYTFTTVVPGRYPGRTEHIHVKVTPPGGRTLTTQLYLPNNANNARDRIYEKQMELQNYRLSGTQATANFTFVVAR</sequence>
<protein>
    <submittedName>
        <fullName evidence="6">Protocatechuate 3,4-dioxygenase beta subunit</fullName>
    </submittedName>
</protein>
<evidence type="ECO:0000256" key="1">
    <source>
        <dbReference type="ARBA" id="ARBA00007825"/>
    </source>
</evidence>
<dbReference type="GO" id="GO:0008199">
    <property type="term" value="F:ferric iron binding"/>
    <property type="evidence" value="ECO:0007669"/>
    <property type="project" value="InterPro"/>
</dbReference>
<dbReference type="GO" id="GO:0016702">
    <property type="term" value="F:oxidoreductase activity, acting on single donors with incorporation of molecular oxygen, incorporation of two atoms of oxygen"/>
    <property type="evidence" value="ECO:0007669"/>
    <property type="project" value="InterPro"/>
</dbReference>
<evidence type="ECO:0000256" key="2">
    <source>
        <dbReference type="ARBA" id="ARBA00022964"/>
    </source>
</evidence>
<dbReference type="STRING" id="856736.SAMN04488058_10119"/>
<dbReference type="OrthoDB" id="9800887at2"/>
<organism evidence="6 7">
    <name type="scientific">Deinococcus reticulitermitis</name>
    <dbReference type="NCBI Taxonomy" id="856736"/>
    <lineage>
        <taxon>Bacteria</taxon>
        <taxon>Thermotogati</taxon>
        <taxon>Deinococcota</taxon>
        <taxon>Deinococci</taxon>
        <taxon>Deinococcales</taxon>
        <taxon>Deinococcaceae</taxon>
        <taxon>Deinococcus</taxon>
    </lineage>
</organism>
<feature type="chain" id="PRO_5011685537" evidence="4">
    <location>
        <begin position="25"/>
        <end position="184"/>
    </location>
</feature>
<evidence type="ECO:0000256" key="4">
    <source>
        <dbReference type="SAM" id="SignalP"/>
    </source>
</evidence>
<dbReference type="PANTHER" id="PTHR33711">
    <property type="entry name" value="DIOXYGENASE, PUTATIVE (AFU_ORTHOLOGUE AFUA_2G02910)-RELATED"/>
    <property type="match status" value="1"/>
</dbReference>
<dbReference type="CDD" id="cd00421">
    <property type="entry name" value="intradiol_dioxygenase"/>
    <property type="match status" value="1"/>
</dbReference>
<dbReference type="Pfam" id="PF00775">
    <property type="entry name" value="Dioxygenase_C"/>
    <property type="match status" value="1"/>
</dbReference>
<dbReference type="Gene3D" id="2.60.130.10">
    <property type="entry name" value="Aromatic compound dioxygenase"/>
    <property type="match status" value="1"/>
</dbReference>
<evidence type="ECO:0000313" key="7">
    <source>
        <dbReference type="Proteomes" id="UP000199223"/>
    </source>
</evidence>
<keyword evidence="4" id="KW-0732">Signal</keyword>
<dbReference type="InterPro" id="IPR050770">
    <property type="entry name" value="Intradiol_RC_Dioxygenase"/>
</dbReference>
<feature type="signal peptide" evidence="4">
    <location>
        <begin position="1"/>
        <end position="24"/>
    </location>
</feature>
<dbReference type="InterPro" id="IPR015889">
    <property type="entry name" value="Intradiol_dOase_core"/>
</dbReference>
<reference evidence="7" key="1">
    <citation type="submission" date="2016-10" db="EMBL/GenBank/DDBJ databases">
        <authorList>
            <person name="Varghese N."/>
            <person name="Submissions S."/>
        </authorList>
    </citation>
    <scope>NUCLEOTIDE SEQUENCE [LARGE SCALE GENOMIC DNA]</scope>
    <source>
        <strain evidence="7">CGMCC 1.10218</strain>
    </source>
</reference>
<dbReference type="Proteomes" id="UP000199223">
    <property type="component" value="Unassembled WGS sequence"/>
</dbReference>
<evidence type="ECO:0000259" key="5">
    <source>
        <dbReference type="Pfam" id="PF00775"/>
    </source>
</evidence>
<dbReference type="SUPFAM" id="SSF49482">
    <property type="entry name" value="Aromatic compound dioxygenase"/>
    <property type="match status" value="1"/>
</dbReference>
<accession>A0A1H6S0Y0</accession>
<keyword evidence="7" id="KW-1185">Reference proteome</keyword>
<keyword evidence="2 6" id="KW-0223">Dioxygenase</keyword>
<proteinExistence type="inferred from homology"/>
<dbReference type="RefSeq" id="WP_092262397.1">
    <property type="nucleotide sequence ID" value="NZ_FNZA01000001.1"/>
</dbReference>
<dbReference type="PANTHER" id="PTHR33711:SF11">
    <property type="entry name" value="DIOXYGENASE"/>
    <property type="match status" value="1"/>
</dbReference>
<gene>
    <name evidence="6" type="ORF">SAMN04488058_10119</name>
</gene>
<dbReference type="InterPro" id="IPR000627">
    <property type="entry name" value="Intradiol_dOase_C"/>
</dbReference>
<dbReference type="AlphaFoldDB" id="A0A1H6S0Y0"/>